<dbReference type="OrthoDB" id="433494at2759"/>
<dbReference type="EMBL" id="LSRX01000767">
    <property type="protein sequence ID" value="OLP89311.1"/>
    <property type="molecule type" value="Genomic_DNA"/>
</dbReference>
<dbReference type="InterPro" id="IPR036397">
    <property type="entry name" value="RNaseH_sf"/>
</dbReference>
<proteinExistence type="predicted"/>
<evidence type="ECO:0000313" key="2">
    <source>
        <dbReference type="EMBL" id="OLP89311.1"/>
    </source>
</evidence>
<evidence type="ECO:0000313" key="3">
    <source>
        <dbReference type="Proteomes" id="UP000186817"/>
    </source>
</evidence>
<dbReference type="Gene3D" id="3.30.420.10">
    <property type="entry name" value="Ribonuclease H-like superfamily/Ribonuclease H"/>
    <property type="match status" value="1"/>
</dbReference>
<dbReference type="AlphaFoldDB" id="A0A1Q9D2A5"/>
<evidence type="ECO:0000259" key="1">
    <source>
        <dbReference type="PROSITE" id="PS50994"/>
    </source>
</evidence>
<name>A0A1Q9D2A5_SYMMI</name>
<protein>
    <recommendedName>
        <fullName evidence="1">Integrase catalytic domain-containing protein</fullName>
    </recommendedName>
</protein>
<dbReference type="Proteomes" id="UP000186817">
    <property type="component" value="Unassembled WGS sequence"/>
</dbReference>
<dbReference type="SUPFAM" id="SSF53098">
    <property type="entry name" value="Ribonuclease H-like"/>
    <property type="match status" value="1"/>
</dbReference>
<feature type="domain" description="Integrase catalytic" evidence="1">
    <location>
        <begin position="561"/>
        <end position="719"/>
    </location>
</feature>
<accession>A0A1Q9D2A5</accession>
<reference evidence="2 3" key="1">
    <citation type="submission" date="2016-02" db="EMBL/GenBank/DDBJ databases">
        <title>Genome analysis of coral dinoflagellate symbionts highlights evolutionary adaptations to a symbiotic lifestyle.</title>
        <authorList>
            <person name="Aranda M."/>
            <person name="Li Y."/>
            <person name="Liew Y.J."/>
            <person name="Baumgarten S."/>
            <person name="Simakov O."/>
            <person name="Wilson M."/>
            <person name="Piel J."/>
            <person name="Ashoor H."/>
            <person name="Bougouffa S."/>
            <person name="Bajic V.B."/>
            <person name="Ryu T."/>
            <person name="Ravasi T."/>
            <person name="Bayer T."/>
            <person name="Micklem G."/>
            <person name="Kim H."/>
            <person name="Bhak J."/>
            <person name="Lajeunesse T.C."/>
            <person name="Voolstra C.R."/>
        </authorList>
    </citation>
    <scope>NUCLEOTIDE SEQUENCE [LARGE SCALE GENOMIC DNA]</scope>
    <source>
        <strain evidence="2 3">CCMP2467</strain>
    </source>
</reference>
<comment type="caution">
    <text evidence="2">The sequence shown here is derived from an EMBL/GenBank/DDBJ whole genome shotgun (WGS) entry which is preliminary data.</text>
</comment>
<keyword evidence="3" id="KW-1185">Reference proteome</keyword>
<dbReference type="GO" id="GO:0003676">
    <property type="term" value="F:nucleic acid binding"/>
    <property type="evidence" value="ECO:0007669"/>
    <property type="project" value="InterPro"/>
</dbReference>
<dbReference type="InterPro" id="IPR012337">
    <property type="entry name" value="RNaseH-like_sf"/>
</dbReference>
<dbReference type="PROSITE" id="PS50994">
    <property type="entry name" value="INTEGRASE"/>
    <property type="match status" value="1"/>
</dbReference>
<dbReference type="InterPro" id="IPR001584">
    <property type="entry name" value="Integrase_cat-core"/>
</dbReference>
<dbReference type="GO" id="GO:0015074">
    <property type="term" value="P:DNA integration"/>
    <property type="evidence" value="ECO:0007669"/>
    <property type="project" value="InterPro"/>
</dbReference>
<organism evidence="2 3">
    <name type="scientific">Symbiodinium microadriaticum</name>
    <name type="common">Dinoflagellate</name>
    <name type="synonym">Zooxanthella microadriatica</name>
    <dbReference type="NCBI Taxonomy" id="2951"/>
    <lineage>
        <taxon>Eukaryota</taxon>
        <taxon>Sar</taxon>
        <taxon>Alveolata</taxon>
        <taxon>Dinophyceae</taxon>
        <taxon>Suessiales</taxon>
        <taxon>Symbiodiniaceae</taxon>
        <taxon>Symbiodinium</taxon>
    </lineage>
</organism>
<gene>
    <name evidence="2" type="ORF">AK812_SmicGene29246</name>
</gene>
<sequence>MVVSPSAFFKGPFDSAVSFGGLLVALSSAASGAVVYRWAAYPLARPIKRLSPLLRKVINLPKAPVVPLDSRPYAALNEDRALILQGRNKDGKTTLLRTALPWWRRFGPWAHYGLYLNGEAGTGVESFAQWQTTELFGRTTTAGAELKMSLLQLWKLPVAPKPAIVLVDQFEELLRRYPSQALDWANFLTNQHVRFGLARVIFVVNSEKGTRTLLNLNQGDRFDVLVMHPADGKHVTGLDEELYEKCSCNIGLYKNVVTKLDSGEIDNVEEYVRQKLQRWEEDFHIPYPFKYDRSWSDLAPQPDRFAAQMKLRLGQALEQALLAQVGKDGQPIFTPEKVEKQIEIATRCWETLSKMQVLDAMEPEWASMLMSVGANEPTAKSLAEHIRCLIGNPAPAPPDPNELGEGQSVHARAAHLRWSILIPRIFAGPLLLAGESGRSWDLQGVRGELGLAGEFGGRLTRLTGLTERVRSVEERRGNVDSVNSVNPVNLVTLCFRSRLKGTDALLQRKHFKFIKAPLPTALQKLARQNEDVRQLQNFLQFGGHRGLLALLPSRTSPTLHCRVLPECAYRRTCSESVCCGQHLLLGGLVVTDVFTREAVTKALPNKSAEAVARAAAEAIPELVQEEGNYVVTTDEGREFNQLEQALPQAAVHRTKRPEDRNAAAVVDRTIQTLKKDLAGEVAKRGGQWDRHLENTTEAYNARPHEAVHAAPEDVETQPATQFRVLQDNAEKFQHNKTLTEGRQARLKAAGAFRAPTNARCSFEPSYGAAKELAGYDSLVVRGTDGSETLLKHALPVPRGSAEPAARLTRAPVPQAVRQLQDFNPGPAAPAR</sequence>